<comment type="caution">
    <text evidence="2">The sequence shown here is derived from an EMBL/GenBank/DDBJ whole genome shotgun (WGS) entry which is preliminary data.</text>
</comment>
<keyword evidence="1" id="KW-1133">Transmembrane helix</keyword>
<proteinExistence type="predicted"/>
<protein>
    <submittedName>
        <fullName evidence="2">Uncharacterized protein</fullName>
    </submittedName>
</protein>
<dbReference type="RefSeq" id="WP_136368710.1">
    <property type="nucleotide sequence ID" value="NZ_SSOB01000005.1"/>
</dbReference>
<accession>A0A4S4C5W8</accession>
<reference evidence="2 3" key="1">
    <citation type="submission" date="2019-04" db="EMBL/GenBank/DDBJ databases">
        <title>Cohnella sp. nov. isolated from preserved vegetables.</title>
        <authorList>
            <person name="Lin S.-Y."/>
            <person name="Hung M.-H."/>
            <person name="Young C.-C."/>
        </authorList>
    </citation>
    <scope>NUCLEOTIDE SEQUENCE [LARGE SCALE GENOMIC DNA]</scope>
    <source>
        <strain evidence="2 3">CC-MHH1044</strain>
    </source>
</reference>
<organism evidence="2 3">
    <name type="scientific">Cohnella fermenti</name>
    <dbReference type="NCBI Taxonomy" id="2565925"/>
    <lineage>
        <taxon>Bacteria</taxon>
        <taxon>Bacillati</taxon>
        <taxon>Bacillota</taxon>
        <taxon>Bacilli</taxon>
        <taxon>Bacillales</taxon>
        <taxon>Paenibacillaceae</taxon>
        <taxon>Cohnella</taxon>
    </lineage>
</organism>
<name>A0A4S4C5W8_9BACL</name>
<evidence type="ECO:0000313" key="2">
    <source>
        <dbReference type="EMBL" id="THF83230.1"/>
    </source>
</evidence>
<keyword evidence="1" id="KW-0472">Membrane</keyword>
<keyword evidence="1" id="KW-0812">Transmembrane</keyword>
<evidence type="ECO:0000313" key="3">
    <source>
        <dbReference type="Proteomes" id="UP000310636"/>
    </source>
</evidence>
<dbReference type="OrthoDB" id="2939921at2"/>
<gene>
    <name evidence="2" type="ORF">E6C55_05080</name>
</gene>
<dbReference type="Proteomes" id="UP000310636">
    <property type="component" value="Unassembled WGS sequence"/>
</dbReference>
<dbReference type="AlphaFoldDB" id="A0A4S4C5W8"/>
<sequence length="77" mass="8502">MLTKTVCFALLAVAMLTADLARLRPAGFKEKLVYGTLLAAIMYLGVVFIARKLEWPNLDTLFDLFNGPAKKLVKSLS</sequence>
<feature type="transmembrane region" description="Helical" evidence="1">
    <location>
        <begin position="31"/>
        <end position="50"/>
    </location>
</feature>
<keyword evidence="3" id="KW-1185">Reference proteome</keyword>
<evidence type="ECO:0000256" key="1">
    <source>
        <dbReference type="SAM" id="Phobius"/>
    </source>
</evidence>
<dbReference type="EMBL" id="SSOB01000005">
    <property type="protein sequence ID" value="THF83230.1"/>
    <property type="molecule type" value="Genomic_DNA"/>
</dbReference>